<name>A0ABX0W763_9RHOB</name>
<keyword evidence="1" id="KW-0802">TPR repeat</keyword>
<dbReference type="SUPFAM" id="SSF48452">
    <property type="entry name" value="TPR-like"/>
    <property type="match status" value="1"/>
</dbReference>
<proteinExistence type="predicted"/>
<dbReference type="SMART" id="SM00028">
    <property type="entry name" value="TPR"/>
    <property type="match status" value="2"/>
</dbReference>
<sequence length="195" mass="21210">MKPTGGAMPALFHKTLIAITVCAVVASCASEEPLDPTNPWAPGIDHRAEAEDGLEVGHRLMEAQEYELALEAFTRAALEHGMTGEVLSSLGTANLSLGRLGQAEPLLRRAIEKEPDWPEGMNNLGVLLMEQGKYAEAEQVLRRAYALDNGESAPIRENLRLALANLENSAITTGQNQEYELVQRGRGNILIRQTP</sequence>
<dbReference type="PROSITE" id="PS50005">
    <property type="entry name" value="TPR"/>
    <property type="match status" value="2"/>
</dbReference>
<dbReference type="EMBL" id="QHLQ01000009">
    <property type="protein sequence ID" value="NIZ61432.1"/>
    <property type="molecule type" value="Genomic_DNA"/>
</dbReference>
<comment type="caution">
    <text evidence="2">The sequence shown here is derived from an EMBL/GenBank/DDBJ whole genome shotgun (WGS) entry which is preliminary data.</text>
</comment>
<protein>
    <recommendedName>
        <fullName evidence="4">Tetratricopeptide repeat protein</fullName>
    </recommendedName>
</protein>
<reference evidence="2 3" key="1">
    <citation type="submission" date="2018-05" db="EMBL/GenBank/DDBJ databases">
        <authorList>
            <person name="Zhang Y.-J."/>
        </authorList>
    </citation>
    <scope>NUCLEOTIDE SEQUENCE [LARGE SCALE GENOMIC DNA]</scope>
    <source>
        <strain evidence="2 3">CY04</strain>
    </source>
</reference>
<gene>
    <name evidence="2" type="ORF">DL239_10635</name>
</gene>
<feature type="repeat" description="TPR" evidence="1">
    <location>
        <begin position="84"/>
        <end position="117"/>
    </location>
</feature>
<keyword evidence="3" id="KW-1185">Reference proteome</keyword>
<dbReference type="RefSeq" id="WP_167684073.1">
    <property type="nucleotide sequence ID" value="NZ_QHLQ01000009.1"/>
</dbReference>
<dbReference type="Gene3D" id="1.25.40.10">
    <property type="entry name" value="Tetratricopeptide repeat domain"/>
    <property type="match status" value="1"/>
</dbReference>
<evidence type="ECO:0008006" key="4">
    <source>
        <dbReference type="Google" id="ProtNLM"/>
    </source>
</evidence>
<dbReference type="Proteomes" id="UP001429564">
    <property type="component" value="Unassembled WGS sequence"/>
</dbReference>
<evidence type="ECO:0000313" key="3">
    <source>
        <dbReference type="Proteomes" id="UP001429564"/>
    </source>
</evidence>
<feature type="repeat" description="TPR" evidence="1">
    <location>
        <begin position="118"/>
        <end position="151"/>
    </location>
</feature>
<dbReference type="Pfam" id="PF13432">
    <property type="entry name" value="TPR_16"/>
    <property type="match status" value="1"/>
</dbReference>
<dbReference type="InterPro" id="IPR011990">
    <property type="entry name" value="TPR-like_helical_dom_sf"/>
</dbReference>
<evidence type="ECO:0000313" key="2">
    <source>
        <dbReference type="EMBL" id="NIZ61432.1"/>
    </source>
</evidence>
<evidence type="ECO:0000256" key="1">
    <source>
        <dbReference type="PROSITE-ProRule" id="PRU00339"/>
    </source>
</evidence>
<dbReference type="PROSITE" id="PS51257">
    <property type="entry name" value="PROKAR_LIPOPROTEIN"/>
    <property type="match status" value="1"/>
</dbReference>
<dbReference type="InterPro" id="IPR019734">
    <property type="entry name" value="TPR_rpt"/>
</dbReference>
<organism evidence="2 3">
    <name type="scientific">Parasedimentitalea denitrificans</name>
    <dbReference type="NCBI Taxonomy" id="2211118"/>
    <lineage>
        <taxon>Bacteria</taxon>
        <taxon>Pseudomonadati</taxon>
        <taxon>Pseudomonadota</taxon>
        <taxon>Alphaproteobacteria</taxon>
        <taxon>Rhodobacterales</taxon>
        <taxon>Paracoccaceae</taxon>
        <taxon>Parasedimentitalea</taxon>
    </lineage>
</organism>
<accession>A0ABX0W763</accession>